<dbReference type="GO" id="GO:0008168">
    <property type="term" value="F:methyltransferase activity"/>
    <property type="evidence" value="ECO:0007669"/>
    <property type="project" value="UniProtKB-KW"/>
</dbReference>
<reference evidence="3" key="1">
    <citation type="journal article" date="2014" name="Front. Microbiol.">
        <title>High frequency of phylogenetically diverse reductive dehalogenase-homologous genes in deep subseafloor sedimentary metagenomes.</title>
        <authorList>
            <person name="Kawai M."/>
            <person name="Futagami T."/>
            <person name="Toyoda A."/>
            <person name="Takaki Y."/>
            <person name="Nishi S."/>
            <person name="Hori S."/>
            <person name="Arai W."/>
            <person name="Tsubouchi T."/>
            <person name="Morono Y."/>
            <person name="Uchiyama I."/>
            <person name="Ito T."/>
            <person name="Fujiyama A."/>
            <person name="Inagaki F."/>
            <person name="Takami H."/>
        </authorList>
    </citation>
    <scope>NUCLEOTIDE SEQUENCE</scope>
    <source>
        <strain evidence="3">Expedition CK06-06</strain>
    </source>
</reference>
<evidence type="ECO:0000256" key="2">
    <source>
        <dbReference type="ARBA" id="ARBA00022679"/>
    </source>
</evidence>
<organism evidence="3">
    <name type="scientific">marine sediment metagenome</name>
    <dbReference type="NCBI Taxonomy" id="412755"/>
    <lineage>
        <taxon>unclassified sequences</taxon>
        <taxon>metagenomes</taxon>
        <taxon>ecological metagenomes</taxon>
    </lineage>
</organism>
<dbReference type="EMBL" id="BARS01004871">
    <property type="protein sequence ID" value="GAF84311.1"/>
    <property type="molecule type" value="Genomic_DNA"/>
</dbReference>
<evidence type="ECO:0008006" key="4">
    <source>
        <dbReference type="Google" id="ProtNLM"/>
    </source>
</evidence>
<dbReference type="PANTHER" id="PTHR43619:SF2">
    <property type="entry name" value="S-ADENOSYL-L-METHIONINE-DEPENDENT METHYLTRANSFERASES SUPERFAMILY PROTEIN"/>
    <property type="match status" value="1"/>
</dbReference>
<keyword evidence="1" id="KW-0489">Methyltransferase</keyword>
<proteinExistence type="predicted"/>
<dbReference type="InterPro" id="IPR016874">
    <property type="entry name" value="TcmP-like"/>
</dbReference>
<name>X0TAF0_9ZZZZ</name>
<keyword evidence="2" id="KW-0808">Transferase</keyword>
<accession>X0TAF0</accession>
<dbReference type="GO" id="GO:0032259">
    <property type="term" value="P:methylation"/>
    <property type="evidence" value="ECO:0007669"/>
    <property type="project" value="UniProtKB-KW"/>
</dbReference>
<gene>
    <name evidence="3" type="ORF">S01H1_09531</name>
</gene>
<comment type="caution">
    <text evidence="3">The sequence shown here is derived from an EMBL/GenBank/DDBJ whole genome shotgun (WGS) entry which is preliminary data.</text>
</comment>
<protein>
    <recommendedName>
        <fullName evidence="4">Class I SAM-dependent methyltransferase</fullName>
    </recommendedName>
</protein>
<dbReference type="Pfam" id="PF04072">
    <property type="entry name" value="LCM"/>
    <property type="match status" value="1"/>
</dbReference>
<dbReference type="Gene3D" id="3.40.50.150">
    <property type="entry name" value="Vaccinia Virus protein VP39"/>
    <property type="match status" value="1"/>
</dbReference>
<dbReference type="InterPro" id="IPR029063">
    <property type="entry name" value="SAM-dependent_MTases_sf"/>
</dbReference>
<dbReference type="InterPro" id="IPR007213">
    <property type="entry name" value="Ppm1/Ppm2/Tcmp"/>
</dbReference>
<dbReference type="PANTHER" id="PTHR43619">
    <property type="entry name" value="S-ADENOSYL-L-METHIONINE-DEPENDENT METHYLTRANSFERASE YKTD-RELATED"/>
    <property type="match status" value="1"/>
</dbReference>
<sequence length="258" mass="29561">EQETLLITLYAKSQPGNPLFFDPTSQDILNRVDYDFTRLRVPYKTVVLVCQRAKKLDAVTRDFLAEHPGGVVLQLGCGLDSRFWRVDDGRVNWYDLDMPPVVELRRQFFTGSEHYHLIAASVTDLEWMDTVKSSGRPVLVVAEGLLMYLSEADVRRLVLRLHETFPGCRLIADVFSRLTARSATKHPSLKSTGATIGWGMDDPCELEAWAPGLRLLEEWYFTDDPDLARLNFGYRVAYRLAGAFKMVQRAHRIVYYQL</sequence>
<evidence type="ECO:0000256" key="1">
    <source>
        <dbReference type="ARBA" id="ARBA00022603"/>
    </source>
</evidence>
<dbReference type="AlphaFoldDB" id="X0TAF0"/>
<dbReference type="SUPFAM" id="SSF53335">
    <property type="entry name" value="S-adenosyl-L-methionine-dependent methyltransferases"/>
    <property type="match status" value="1"/>
</dbReference>
<feature type="non-terminal residue" evidence="3">
    <location>
        <position position="1"/>
    </location>
</feature>
<evidence type="ECO:0000313" key="3">
    <source>
        <dbReference type="EMBL" id="GAF84311.1"/>
    </source>
</evidence>
<dbReference type="PIRSF" id="PIRSF028177">
    <property type="entry name" value="Polyketide_synth_Omtfrase_TcmP"/>
    <property type="match status" value="1"/>
</dbReference>